<evidence type="ECO:0000313" key="2">
    <source>
        <dbReference type="Proteomes" id="UP000316882"/>
    </source>
</evidence>
<dbReference type="RefSeq" id="WP_122964165.1">
    <property type="nucleotide sequence ID" value="NZ_BJMH01000005.1"/>
</dbReference>
<sequence>MNRLDLISYVFPNKHAAEKEWCYYFSQLLKEVPHFQEIDQLRPLFSGSAMPATDFRTGNAAFPAILFHSPIAFKLKVADLLISDRKSAGIELTSLNRLHAELPQTPEQSAGIDISQLYHQLKGRLTGVDHTGVNIPVTLMPRPEWDEFLTTLSTVCNLYRYPDEDWPFIIPAEAEEHATNITDFSVKRTPKFELVYDSYTAKPLFQFALETNISREEMEALFPAPNGFAIPGLEEIFRCVVIKSPWDHGLGFRFDLYYKAEGEGLSDWETGEWLIKNGGRICG</sequence>
<dbReference type="AlphaFoldDB" id="A0A4Y3PBD5"/>
<dbReference type="EMBL" id="BJMH01000005">
    <property type="protein sequence ID" value="GEB31850.1"/>
    <property type="molecule type" value="Genomic_DNA"/>
</dbReference>
<gene>
    <name evidence="1" type="ORF">BPA01_14300</name>
</gene>
<proteinExistence type="predicted"/>
<accession>A0A4Y3PBD5</accession>
<organism evidence="1 2">
    <name type="scientific">Brevibacillus parabrevis</name>
    <dbReference type="NCBI Taxonomy" id="54914"/>
    <lineage>
        <taxon>Bacteria</taxon>
        <taxon>Bacillati</taxon>
        <taxon>Bacillota</taxon>
        <taxon>Bacilli</taxon>
        <taxon>Bacillales</taxon>
        <taxon>Paenibacillaceae</taxon>
        <taxon>Brevibacillus</taxon>
    </lineage>
</organism>
<dbReference type="Proteomes" id="UP000316882">
    <property type="component" value="Unassembled WGS sequence"/>
</dbReference>
<comment type="caution">
    <text evidence="1">The sequence shown here is derived from an EMBL/GenBank/DDBJ whole genome shotgun (WGS) entry which is preliminary data.</text>
</comment>
<evidence type="ECO:0000313" key="1">
    <source>
        <dbReference type="EMBL" id="GEB31850.1"/>
    </source>
</evidence>
<keyword evidence="2" id="KW-1185">Reference proteome</keyword>
<name>A0A4Y3PBD5_BREPA</name>
<protein>
    <submittedName>
        <fullName evidence="1">Uncharacterized protein</fullName>
    </submittedName>
</protein>
<reference evidence="1 2" key="1">
    <citation type="submission" date="2019-06" db="EMBL/GenBank/DDBJ databases">
        <title>Whole genome shotgun sequence of Brevibacillus parabrevis NBRC 12334.</title>
        <authorList>
            <person name="Hosoyama A."/>
            <person name="Uohara A."/>
            <person name="Ohji S."/>
            <person name="Ichikawa N."/>
        </authorList>
    </citation>
    <scope>NUCLEOTIDE SEQUENCE [LARGE SCALE GENOMIC DNA]</scope>
    <source>
        <strain evidence="1 2">NBRC 12334</strain>
    </source>
</reference>